<proteinExistence type="predicted"/>
<reference evidence="2" key="1">
    <citation type="journal article" date="2004" name="Environ. Microbiol.">
        <title>The genome of Desulfotalea psychrophila, a sulfate-reducing bacterium from permanently cold Arctic sediments.</title>
        <authorList>
            <person name="Rabus R."/>
            <person name="Ruepp A."/>
            <person name="Frickey T."/>
            <person name="Rattei T."/>
            <person name="Fartmann B."/>
            <person name="Stark M."/>
            <person name="Bauer M."/>
            <person name="Zibat A."/>
            <person name="Lombardot T."/>
            <person name="Becker I."/>
            <person name="Amann J."/>
            <person name="Gellner K."/>
            <person name="Teeling H."/>
            <person name="Leuschner W.D."/>
            <person name="Gloeckner F.-O."/>
            <person name="Lupas A.N."/>
            <person name="Amann R."/>
            <person name="Klenk H.-P."/>
        </authorList>
    </citation>
    <scope>NUCLEOTIDE SEQUENCE [LARGE SCALE GENOMIC DNA]</scope>
    <source>
        <strain evidence="2">DSM 12343 / LSv54</strain>
    </source>
</reference>
<accession>Q6ANC8</accession>
<dbReference type="HOGENOM" id="CLU_2105063_0_0_7"/>
<dbReference type="Proteomes" id="UP000000602">
    <property type="component" value="Chromosome"/>
</dbReference>
<protein>
    <submittedName>
        <fullName evidence="1">Uncharacterized protein</fullName>
    </submittedName>
</protein>
<gene>
    <name evidence="1" type="ordered locus">DP1417</name>
</gene>
<name>Q6ANC8_DESPS</name>
<dbReference type="AlphaFoldDB" id="Q6ANC8"/>
<sequence length="115" mass="13431">MVRLAGSWMKKHYQIVIWDDIRKVKNNLLGVKNGTTIYNSGCIIGCGRKFFAQRNQESINKKKQDEALLIQINQVLLNYHASNSVLQNSSNEEPEFQKRQHQYEIICHLEKKNLT</sequence>
<evidence type="ECO:0000313" key="2">
    <source>
        <dbReference type="Proteomes" id="UP000000602"/>
    </source>
</evidence>
<dbReference type="EMBL" id="CR522870">
    <property type="protein sequence ID" value="CAG36146.1"/>
    <property type="molecule type" value="Genomic_DNA"/>
</dbReference>
<keyword evidence="2" id="KW-1185">Reference proteome</keyword>
<evidence type="ECO:0000313" key="1">
    <source>
        <dbReference type="EMBL" id="CAG36146.1"/>
    </source>
</evidence>
<organism evidence="1 2">
    <name type="scientific">Desulfotalea psychrophila (strain LSv54 / DSM 12343)</name>
    <dbReference type="NCBI Taxonomy" id="177439"/>
    <lineage>
        <taxon>Bacteria</taxon>
        <taxon>Pseudomonadati</taxon>
        <taxon>Thermodesulfobacteriota</taxon>
        <taxon>Desulfobulbia</taxon>
        <taxon>Desulfobulbales</taxon>
        <taxon>Desulfocapsaceae</taxon>
        <taxon>Desulfotalea</taxon>
    </lineage>
</organism>
<dbReference type="KEGG" id="dps:DP1417"/>